<name>A0AAN7AWW1_9PEZI</name>
<protein>
    <submittedName>
        <fullName evidence="2">Uncharacterized protein</fullName>
    </submittedName>
</protein>
<dbReference type="EMBL" id="MU863907">
    <property type="protein sequence ID" value="KAK4201412.1"/>
    <property type="molecule type" value="Genomic_DNA"/>
</dbReference>
<reference evidence="2" key="2">
    <citation type="submission" date="2023-05" db="EMBL/GenBank/DDBJ databases">
        <authorList>
            <consortium name="Lawrence Berkeley National Laboratory"/>
            <person name="Steindorff A."/>
            <person name="Hensen N."/>
            <person name="Bonometti L."/>
            <person name="Westerberg I."/>
            <person name="Brannstrom I.O."/>
            <person name="Guillou S."/>
            <person name="Cros-Aarteil S."/>
            <person name="Calhoun S."/>
            <person name="Haridas S."/>
            <person name="Kuo A."/>
            <person name="Mondo S."/>
            <person name="Pangilinan J."/>
            <person name="Riley R."/>
            <person name="Labutti K."/>
            <person name="Andreopoulos B."/>
            <person name="Lipzen A."/>
            <person name="Chen C."/>
            <person name="Yanf M."/>
            <person name="Daum C."/>
            <person name="Ng V."/>
            <person name="Clum A."/>
            <person name="Ohm R."/>
            <person name="Martin F."/>
            <person name="Silar P."/>
            <person name="Natvig D."/>
            <person name="Lalanne C."/>
            <person name="Gautier V."/>
            <person name="Ament-Velasquez S.L."/>
            <person name="Kruys A."/>
            <person name="Hutchinson M.I."/>
            <person name="Powell A.J."/>
            <person name="Barry K."/>
            <person name="Miller A.N."/>
            <person name="Grigoriev I.V."/>
            <person name="Debuchy R."/>
            <person name="Gladieux P."/>
            <person name="Thoren M.H."/>
            <person name="Johannesson H."/>
        </authorList>
    </citation>
    <scope>NUCLEOTIDE SEQUENCE</scope>
    <source>
        <strain evidence="2">CBS 315.58</strain>
    </source>
</reference>
<proteinExistence type="predicted"/>
<evidence type="ECO:0000256" key="1">
    <source>
        <dbReference type="SAM" id="SignalP"/>
    </source>
</evidence>
<feature type="chain" id="PRO_5042942525" evidence="1">
    <location>
        <begin position="19"/>
        <end position="96"/>
    </location>
</feature>
<gene>
    <name evidence="2" type="ORF">QBC40DRAFT_278172</name>
</gene>
<keyword evidence="1" id="KW-0732">Signal</keyword>
<accession>A0AAN7AWW1</accession>
<keyword evidence="3" id="KW-1185">Reference proteome</keyword>
<feature type="signal peptide" evidence="1">
    <location>
        <begin position="1"/>
        <end position="18"/>
    </location>
</feature>
<evidence type="ECO:0000313" key="2">
    <source>
        <dbReference type="EMBL" id="KAK4201412.1"/>
    </source>
</evidence>
<dbReference type="AlphaFoldDB" id="A0AAN7AWW1"/>
<evidence type="ECO:0000313" key="3">
    <source>
        <dbReference type="Proteomes" id="UP001303160"/>
    </source>
</evidence>
<organism evidence="2 3">
    <name type="scientific">Triangularia verruculosa</name>
    <dbReference type="NCBI Taxonomy" id="2587418"/>
    <lineage>
        <taxon>Eukaryota</taxon>
        <taxon>Fungi</taxon>
        <taxon>Dikarya</taxon>
        <taxon>Ascomycota</taxon>
        <taxon>Pezizomycotina</taxon>
        <taxon>Sordariomycetes</taxon>
        <taxon>Sordariomycetidae</taxon>
        <taxon>Sordariales</taxon>
        <taxon>Podosporaceae</taxon>
        <taxon>Triangularia</taxon>
    </lineage>
</organism>
<dbReference type="Proteomes" id="UP001303160">
    <property type="component" value="Unassembled WGS sequence"/>
</dbReference>
<sequence length="96" mass="9780">MRIFTILSMTLATGITLAAPSHLAPALVKESTDDNCQYTCRCGSLSAQCCSLSGGKYDEQGNRCVDMNTTVATAFVGCCGSIPGYGCAVGGGCGIL</sequence>
<reference evidence="2" key="1">
    <citation type="journal article" date="2023" name="Mol. Phylogenet. Evol.">
        <title>Genome-scale phylogeny and comparative genomics of the fungal order Sordariales.</title>
        <authorList>
            <person name="Hensen N."/>
            <person name="Bonometti L."/>
            <person name="Westerberg I."/>
            <person name="Brannstrom I.O."/>
            <person name="Guillou S."/>
            <person name="Cros-Aarteil S."/>
            <person name="Calhoun S."/>
            <person name="Haridas S."/>
            <person name="Kuo A."/>
            <person name="Mondo S."/>
            <person name="Pangilinan J."/>
            <person name="Riley R."/>
            <person name="LaButti K."/>
            <person name="Andreopoulos B."/>
            <person name="Lipzen A."/>
            <person name="Chen C."/>
            <person name="Yan M."/>
            <person name="Daum C."/>
            <person name="Ng V."/>
            <person name="Clum A."/>
            <person name="Steindorff A."/>
            <person name="Ohm R.A."/>
            <person name="Martin F."/>
            <person name="Silar P."/>
            <person name="Natvig D.O."/>
            <person name="Lalanne C."/>
            <person name="Gautier V."/>
            <person name="Ament-Velasquez S.L."/>
            <person name="Kruys A."/>
            <person name="Hutchinson M.I."/>
            <person name="Powell A.J."/>
            <person name="Barry K."/>
            <person name="Miller A.N."/>
            <person name="Grigoriev I.V."/>
            <person name="Debuchy R."/>
            <person name="Gladieux P."/>
            <person name="Hiltunen Thoren M."/>
            <person name="Johannesson H."/>
        </authorList>
    </citation>
    <scope>NUCLEOTIDE SEQUENCE</scope>
    <source>
        <strain evidence="2">CBS 315.58</strain>
    </source>
</reference>
<comment type="caution">
    <text evidence="2">The sequence shown here is derived from an EMBL/GenBank/DDBJ whole genome shotgun (WGS) entry which is preliminary data.</text>
</comment>